<protein>
    <recommendedName>
        <fullName evidence="3">rRNA adenine N(6)-methyltransferase</fullName>
    </recommendedName>
</protein>
<dbReference type="RefSeq" id="XP_046069653.1">
    <property type="nucleotide sequence ID" value="XM_046220777.1"/>
</dbReference>
<gene>
    <name evidence="1" type="ORF">BGW36DRAFT_430006</name>
</gene>
<comment type="caution">
    <text evidence="1">The sequence shown here is derived from an EMBL/GenBank/DDBJ whole genome shotgun (WGS) entry which is preliminary data.</text>
</comment>
<dbReference type="Gene3D" id="3.40.50.150">
    <property type="entry name" value="Vaccinia Virus protein VP39"/>
    <property type="match status" value="1"/>
</dbReference>
<dbReference type="GeneID" id="70251064"/>
<accession>A0AAD4PTW7</accession>
<sequence>MRTRLLVTGLQRPLLEALRQDYAVPSRCLVKCFATASGRKRREKPLLDAKWKSSHPKRTDIINNSLTEDIVQRLSHVLGDERPSAILDLCPGIGLLSAKLNETLKPDLHVLIEPRKRRYGKFLEKLSTKKGVELYNESVNSSRSIYTIIWDELFAKYILNSDAVKGSKDVLVIINLTDENFRLASKVWSFLQKGLVLGSKPLRDWKFRFLGVMASNEAEAVIPRSIVERKKVALLDEVTTNKSMYIAETDNQENLSIRGYEIFAKSAAGAAQRTAENNIPIPKGRERPQVEPITELPAEIVSPGSPLSDPLYPSASLRKHINDVMEAEEARSEPLEYKDTKKLPKTLGRSRIDLRFVVRNLNELQEIAKGTINMDQLQSELEKARTDSNSDPEALSALDSRIRNMRTELAERIEGSTHFVTKRAISHIDQYRASTGSTNDIKNSMLAWDHRPFEPLLIQPDDIWPHEKPCAVLYMEPKTNDQIAESLSLDIAHQRLDEAVEISNSVLNSFGVRGREPVQDMLTKLYPGKSIVEVIKAVPSLFPYIPKQLASNTTDPANTTTETSSSKSSYYDSFEYLPQKLNFRCLPNHVMLDLLKYYLRTLPTASKSFLQVNRSLGGSATKYSLRTWILEDKR</sequence>
<dbReference type="AlphaFoldDB" id="A0AAD4PTW7"/>
<reference evidence="1" key="1">
    <citation type="submission" date="2021-12" db="EMBL/GenBank/DDBJ databases">
        <title>Convergent genome expansion in fungi linked to evolution of root-endophyte symbiosis.</title>
        <authorList>
            <consortium name="DOE Joint Genome Institute"/>
            <person name="Ke Y.-H."/>
            <person name="Bonito G."/>
            <person name="Liao H.-L."/>
            <person name="Looney B."/>
            <person name="Rojas-Flechas A."/>
            <person name="Nash J."/>
            <person name="Hameed K."/>
            <person name="Schadt C."/>
            <person name="Martin F."/>
            <person name="Crous P.W."/>
            <person name="Miettinen O."/>
            <person name="Magnuson J.K."/>
            <person name="Labbe J."/>
            <person name="Jacobson D."/>
            <person name="Doktycz M.J."/>
            <person name="Veneault-Fourrey C."/>
            <person name="Kuo A."/>
            <person name="Mondo S."/>
            <person name="Calhoun S."/>
            <person name="Riley R."/>
            <person name="Ohm R."/>
            <person name="LaButti K."/>
            <person name="Andreopoulos B."/>
            <person name="Pangilinan J."/>
            <person name="Nolan M."/>
            <person name="Tritt A."/>
            <person name="Clum A."/>
            <person name="Lipzen A."/>
            <person name="Daum C."/>
            <person name="Barry K."/>
            <person name="Grigoriev I.V."/>
            <person name="Vilgalys R."/>
        </authorList>
    </citation>
    <scope>NUCLEOTIDE SEQUENCE</scope>
    <source>
        <strain evidence="1">PMI_201</strain>
    </source>
</reference>
<proteinExistence type="predicted"/>
<dbReference type="Proteomes" id="UP001201262">
    <property type="component" value="Unassembled WGS sequence"/>
</dbReference>
<evidence type="ECO:0000313" key="2">
    <source>
        <dbReference type="Proteomes" id="UP001201262"/>
    </source>
</evidence>
<keyword evidence="2" id="KW-1185">Reference proteome</keyword>
<dbReference type="SUPFAM" id="SSF53335">
    <property type="entry name" value="S-adenosyl-L-methionine-dependent methyltransferases"/>
    <property type="match status" value="1"/>
</dbReference>
<organism evidence="1 2">
    <name type="scientific">Talaromyces proteolyticus</name>
    <dbReference type="NCBI Taxonomy" id="1131652"/>
    <lineage>
        <taxon>Eukaryota</taxon>
        <taxon>Fungi</taxon>
        <taxon>Dikarya</taxon>
        <taxon>Ascomycota</taxon>
        <taxon>Pezizomycotina</taxon>
        <taxon>Eurotiomycetes</taxon>
        <taxon>Eurotiomycetidae</taxon>
        <taxon>Eurotiales</taxon>
        <taxon>Trichocomaceae</taxon>
        <taxon>Talaromyces</taxon>
        <taxon>Talaromyces sect. Bacilispori</taxon>
    </lineage>
</organism>
<name>A0AAD4PTW7_9EURO</name>
<evidence type="ECO:0008006" key="3">
    <source>
        <dbReference type="Google" id="ProtNLM"/>
    </source>
</evidence>
<evidence type="ECO:0000313" key="1">
    <source>
        <dbReference type="EMBL" id="KAH8693983.1"/>
    </source>
</evidence>
<dbReference type="EMBL" id="JAJTJA010000009">
    <property type="protein sequence ID" value="KAH8693983.1"/>
    <property type="molecule type" value="Genomic_DNA"/>
</dbReference>
<dbReference type="InterPro" id="IPR029063">
    <property type="entry name" value="SAM-dependent_MTases_sf"/>
</dbReference>